<feature type="domain" description="Peptidase S54 rhomboid" evidence="11">
    <location>
        <begin position="152"/>
        <end position="303"/>
    </location>
</feature>
<dbReference type="AlphaFoldDB" id="A0A833QZ55"/>
<dbReference type="GO" id="GO:0006508">
    <property type="term" value="P:proteolysis"/>
    <property type="evidence" value="ECO:0007669"/>
    <property type="project" value="UniProtKB-KW"/>
</dbReference>
<feature type="transmembrane region" description="Helical" evidence="10">
    <location>
        <begin position="192"/>
        <end position="210"/>
    </location>
</feature>
<comment type="caution">
    <text evidence="12">The sequence shown here is derived from an EMBL/GenBank/DDBJ whole genome shotgun (WGS) entry which is preliminary data.</text>
</comment>
<dbReference type="Gene3D" id="1.20.1540.10">
    <property type="entry name" value="Rhomboid-like"/>
    <property type="match status" value="1"/>
</dbReference>
<evidence type="ECO:0000256" key="2">
    <source>
        <dbReference type="ARBA" id="ARBA00009045"/>
    </source>
</evidence>
<feature type="transmembrane region" description="Helical" evidence="10">
    <location>
        <begin position="256"/>
        <end position="275"/>
    </location>
</feature>
<evidence type="ECO:0000256" key="10">
    <source>
        <dbReference type="SAM" id="Phobius"/>
    </source>
</evidence>
<evidence type="ECO:0000256" key="7">
    <source>
        <dbReference type="ARBA" id="ARBA00022989"/>
    </source>
</evidence>
<dbReference type="PANTHER" id="PTHR43731">
    <property type="entry name" value="RHOMBOID PROTEASE"/>
    <property type="match status" value="1"/>
</dbReference>
<evidence type="ECO:0000256" key="4">
    <source>
        <dbReference type="ARBA" id="ARBA00022692"/>
    </source>
</evidence>
<dbReference type="GO" id="GO:0016020">
    <property type="term" value="C:membrane"/>
    <property type="evidence" value="ECO:0007669"/>
    <property type="project" value="UniProtKB-SubCell"/>
</dbReference>
<evidence type="ECO:0000256" key="1">
    <source>
        <dbReference type="ARBA" id="ARBA00004141"/>
    </source>
</evidence>
<evidence type="ECO:0000256" key="8">
    <source>
        <dbReference type="ARBA" id="ARBA00023136"/>
    </source>
</evidence>
<keyword evidence="8 10" id="KW-0472">Membrane</keyword>
<organism evidence="12 13">
    <name type="scientific">Carex littledalei</name>
    <dbReference type="NCBI Taxonomy" id="544730"/>
    <lineage>
        <taxon>Eukaryota</taxon>
        <taxon>Viridiplantae</taxon>
        <taxon>Streptophyta</taxon>
        <taxon>Embryophyta</taxon>
        <taxon>Tracheophyta</taxon>
        <taxon>Spermatophyta</taxon>
        <taxon>Magnoliopsida</taxon>
        <taxon>Liliopsida</taxon>
        <taxon>Poales</taxon>
        <taxon>Cyperaceae</taxon>
        <taxon>Cyperoideae</taxon>
        <taxon>Cariceae</taxon>
        <taxon>Carex</taxon>
        <taxon>Carex subgen. Euthyceras</taxon>
    </lineage>
</organism>
<feature type="region of interest" description="Disordered" evidence="9">
    <location>
        <begin position="16"/>
        <end position="35"/>
    </location>
</feature>
<dbReference type="PANTHER" id="PTHR43731:SF14">
    <property type="entry name" value="PRESENILIN-ASSOCIATED RHOMBOID-LIKE PROTEIN, MITOCHONDRIAL"/>
    <property type="match status" value="1"/>
</dbReference>
<reference evidence="12" key="1">
    <citation type="submission" date="2020-01" db="EMBL/GenBank/DDBJ databases">
        <title>Genome sequence of Kobresia littledalei, the first chromosome-level genome in the family Cyperaceae.</title>
        <authorList>
            <person name="Qu G."/>
        </authorList>
    </citation>
    <scope>NUCLEOTIDE SEQUENCE</scope>
    <source>
        <strain evidence="12">C.B.Clarke</strain>
        <tissue evidence="12">Leaf</tissue>
    </source>
</reference>
<comment type="subcellular location">
    <subcellularLocation>
        <location evidence="1">Membrane</location>
        <topology evidence="1">Multi-pass membrane protein</topology>
    </subcellularLocation>
</comment>
<dbReference type="InterPro" id="IPR050925">
    <property type="entry name" value="Rhomboid_protease_S54"/>
</dbReference>
<evidence type="ECO:0000313" key="12">
    <source>
        <dbReference type="EMBL" id="KAF3327488.1"/>
    </source>
</evidence>
<proteinExistence type="inferred from homology"/>
<name>A0A833QZ55_9POAL</name>
<feature type="transmembrane region" description="Helical" evidence="10">
    <location>
        <begin position="153"/>
        <end position="180"/>
    </location>
</feature>
<evidence type="ECO:0000313" key="13">
    <source>
        <dbReference type="Proteomes" id="UP000623129"/>
    </source>
</evidence>
<keyword evidence="5" id="KW-0378">Hydrolase</keyword>
<dbReference type="InterPro" id="IPR022764">
    <property type="entry name" value="Peptidase_S54_rhomboid_dom"/>
</dbReference>
<evidence type="ECO:0000259" key="11">
    <source>
        <dbReference type="Pfam" id="PF01694"/>
    </source>
</evidence>
<dbReference type="SUPFAM" id="SSF144091">
    <property type="entry name" value="Rhomboid-like"/>
    <property type="match status" value="1"/>
</dbReference>
<dbReference type="GO" id="GO:0004252">
    <property type="term" value="F:serine-type endopeptidase activity"/>
    <property type="evidence" value="ECO:0007669"/>
    <property type="project" value="InterPro"/>
</dbReference>
<evidence type="ECO:0000256" key="9">
    <source>
        <dbReference type="SAM" id="MobiDB-lite"/>
    </source>
</evidence>
<keyword evidence="7 10" id="KW-1133">Transmembrane helix</keyword>
<dbReference type="Proteomes" id="UP000623129">
    <property type="component" value="Unassembled WGS sequence"/>
</dbReference>
<dbReference type="InterPro" id="IPR035952">
    <property type="entry name" value="Rhomboid-like_sf"/>
</dbReference>
<keyword evidence="13" id="KW-1185">Reference proteome</keyword>
<feature type="transmembrane region" description="Helical" evidence="10">
    <location>
        <begin position="287"/>
        <end position="306"/>
    </location>
</feature>
<protein>
    <submittedName>
        <fullName evidence="12">Rhomboid protein 1</fullName>
    </submittedName>
</protein>
<evidence type="ECO:0000256" key="3">
    <source>
        <dbReference type="ARBA" id="ARBA00022670"/>
    </source>
</evidence>
<accession>A0A833QZ55</accession>
<dbReference type="Pfam" id="PF01694">
    <property type="entry name" value="Rhomboid"/>
    <property type="match status" value="1"/>
</dbReference>
<gene>
    <name evidence="12" type="ORF">FCM35_KLT07606</name>
</gene>
<dbReference type="EMBL" id="SWLB01000017">
    <property type="protein sequence ID" value="KAF3327488.1"/>
    <property type="molecule type" value="Genomic_DNA"/>
</dbReference>
<evidence type="ECO:0000256" key="6">
    <source>
        <dbReference type="ARBA" id="ARBA00022946"/>
    </source>
</evidence>
<dbReference type="OrthoDB" id="418595at2759"/>
<evidence type="ECO:0000256" key="5">
    <source>
        <dbReference type="ARBA" id="ARBA00022801"/>
    </source>
</evidence>
<comment type="similarity">
    <text evidence="2">Belongs to the peptidase S54 family.</text>
</comment>
<feature type="transmembrane region" description="Helical" evidence="10">
    <location>
        <begin position="109"/>
        <end position="133"/>
    </location>
</feature>
<keyword evidence="6" id="KW-0809">Transit peptide</keyword>
<sequence>MTRRLFASHLRRLLNPATTRNPKPFSRPTSQQNPLSQSHLFSWQLKPNRSLYFSTYKPRGRQFLAQSSNTLPMMRFLTHGARSLSFSLQRRGGLGQIISSMRRFWSYQIMTPDGVVLFLVGANVAVFILWGIADPSFMRKNFMISLDNFKSGRLHTLITSAFSHSAVDHLVTNMIGLYFFGQSIAQLFGPKFLLKLYLGGALSGSIFFLVNRAFLDPSNRGYRGWDSSRVPALGASAAVNAIILLEVFLFPKGLVYLYLLIPVPAAVLGAALIATDLWRVQKGQDHVSGAAHLGGALVAAIVWARLRKRI</sequence>
<feature type="transmembrane region" description="Helical" evidence="10">
    <location>
        <begin position="230"/>
        <end position="249"/>
    </location>
</feature>
<keyword evidence="3" id="KW-0645">Protease</keyword>
<dbReference type="FunFam" id="1.20.1540.10:FF:000018">
    <property type="entry name" value="RHOMBOID-like protein 12, mitochondrial"/>
    <property type="match status" value="1"/>
</dbReference>
<keyword evidence="4 10" id="KW-0812">Transmembrane</keyword>